<evidence type="ECO:0000313" key="2">
    <source>
        <dbReference type="Proteomes" id="UP001385499"/>
    </source>
</evidence>
<dbReference type="EMBL" id="JBAKIA010000002">
    <property type="protein sequence ID" value="MEJ8473537.1"/>
    <property type="molecule type" value="Genomic_DNA"/>
</dbReference>
<proteinExistence type="predicted"/>
<comment type="caution">
    <text evidence="1">The sequence shown here is derived from an EMBL/GenBank/DDBJ whole genome shotgun (WGS) entry which is preliminary data.</text>
</comment>
<sequence length="198" mass="21495">MGRQTAFDIVEDNGAGQIFAPEPGHLPTAFQSRLHGTAGSDIGPLPVHVKLDSQNVCISRLENGTPTTLIAPIHAYSGVMVQIEASEEPGAVAARIILKHSDPQFCVVLIETDRPEQLATSWPAWATALSLPMLVCDTGGEVKPIEAFRASPTGKPNPRRKLALLTGRRPRFLVLRHSGHPNRQETVYSGEREIIARN</sequence>
<reference evidence="1 2" key="1">
    <citation type="submission" date="2024-02" db="EMBL/GenBank/DDBJ databases">
        <title>Roseibium algae sp. nov., isolated from marine alga (Grateloupia sp.), showing potential in myo-inositol conversion.</title>
        <authorList>
            <person name="Wang Y."/>
        </authorList>
    </citation>
    <scope>NUCLEOTIDE SEQUENCE [LARGE SCALE GENOMIC DNA]</scope>
    <source>
        <strain evidence="1 2">H3510</strain>
    </source>
</reference>
<dbReference type="InterPro" id="IPR046083">
    <property type="entry name" value="DUF6101"/>
</dbReference>
<keyword evidence="2" id="KW-1185">Reference proteome</keyword>
<dbReference type="Proteomes" id="UP001385499">
    <property type="component" value="Unassembled WGS sequence"/>
</dbReference>
<protein>
    <submittedName>
        <fullName evidence="1">DUF6101 family protein</fullName>
    </submittedName>
</protein>
<accession>A0ABU8THA1</accession>
<name>A0ABU8THA1_9HYPH</name>
<gene>
    <name evidence="1" type="ORF">V6575_05515</name>
</gene>
<evidence type="ECO:0000313" key="1">
    <source>
        <dbReference type="EMBL" id="MEJ8473537.1"/>
    </source>
</evidence>
<dbReference type="RefSeq" id="WP_340273136.1">
    <property type="nucleotide sequence ID" value="NZ_JBAKIA010000002.1"/>
</dbReference>
<organism evidence="1 2">
    <name type="scientific">Roseibium algae</name>
    <dbReference type="NCBI Taxonomy" id="3123038"/>
    <lineage>
        <taxon>Bacteria</taxon>
        <taxon>Pseudomonadati</taxon>
        <taxon>Pseudomonadota</taxon>
        <taxon>Alphaproteobacteria</taxon>
        <taxon>Hyphomicrobiales</taxon>
        <taxon>Stappiaceae</taxon>
        <taxon>Roseibium</taxon>
    </lineage>
</organism>
<dbReference type="Pfam" id="PF19596">
    <property type="entry name" value="DUF6101"/>
    <property type="match status" value="1"/>
</dbReference>